<sequence>MYVDDVDDLDELHDLLAEAHDRLLANPGNEQAQWDIEDIENRLEQVKTEDVVQATGCEEI</sequence>
<evidence type="ECO:0000313" key="2">
    <source>
        <dbReference type="Proteomes" id="UP000467327"/>
    </source>
</evidence>
<dbReference type="EMBL" id="AP022561">
    <property type="protein sequence ID" value="BBX09467.1"/>
    <property type="molecule type" value="Genomic_DNA"/>
</dbReference>
<dbReference type="AlphaFoldDB" id="A0AAD1MCH8"/>
<name>A0AAD1MCH8_9MYCO</name>
<keyword evidence="2" id="KW-1185">Reference proteome</keyword>
<gene>
    <name evidence="1" type="ORF">MAIC_42700</name>
</gene>
<organism evidence="1 2">
    <name type="scientific">Mycolicibacterium aichiense</name>
    <dbReference type="NCBI Taxonomy" id="1799"/>
    <lineage>
        <taxon>Bacteria</taxon>
        <taxon>Bacillati</taxon>
        <taxon>Actinomycetota</taxon>
        <taxon>Actinomycetes</taxon>
        <taxon>Mycobacteriales</taxon>
        <taxon>Mycobacteriaceae</taxon>
        <taxon>Mycolicibacterium</taxon>
    </lineage>
</organism>
<dbReference type="RefSeq" id="WP_115321721.1">
    <property type="nucleotide sequence ID" value="NZ_AP022561.1"/>
</dbReference>
<dbReference type="Proteomes" id="UP000467327">
    <property type="component" value="Chromosome"/>
</dbReference>
<protein>
    <submittedName>
        <fullName evidence="1">Uncharacterized protein</fullName>
    </submittedName>
</protein>
<accession>A0AAD1MCH8</accession>
<proteinExistence type="predicted"/>
<dbReference type="KEGG" id="maic:MAIC_42700"/>
<reference evidence="1 2" key="1">
    <citation type="journal article" date="2019" name="Emerg. Microbes Infect.">
        <title>Comprehensive subspecies identification of 175 nontuberculous mycobacteria species based on 7547 genomic profiles.</title>
        <authorList>
            <person name="Matsumoto Y."/>
            <person name="Kinjo T."/>
            <person name="Motooka D."/>
            <person name="Nabeya D."/>
            <person name="Jung N."/>
            <person name="Uechi K."/>
            <person name="Horii T."/>
            <person name="Iida T."/>
            <person name="Fujita J."/>
            <person name="Nakamura S."/>
        </authorList>
    </citation>
    <scope>NUCLEOTIDE SEQUENCE [LARGE SCALE GENOMIC DNA]</scope>
    <source>
        <strain evidence="1 2">JCM 6376</strain>
    </source>
</reference>
<evidence type="ECO:0000313" key="1">
    <source>
        <dbReference type="EMBL" id="BBX09467.1"/>
    </source>
</evidence>